<dbReference type="EMBL" id="DSRD01000507">
    <property type="protein sequence ID" value="HGW94209.1"/>
    <property type="molecule type" value="Genomic_DNA"/>
</dbReference>
<dbReference type="PANTHER" id="PTHR34107">
    <property type="entry name" value="SLL0198 PROTEIN-RELATED"/>
    <property type="match status" value="1"/>
</dbReference>
<keyword evidence="2" id="KW-0378">Hydrolase</keyword>
<dbReference type="PANTHER" id="PTHR34107:SF6">
    <property type="entry name" value="SLR0981 PROTEIN"/>
    <property type="match status" value="1"/>
</dbReference>
<keyword evidence="2" id="KW-0540">Nuclease</keyword>
<comment type="caution">
    <text evidence="2">The sequence shown here is derived from an EMBL/GenBank/DDBJ whole genome shotgun (WGS) entry which is preliminary data.</text>
</comment>
<evidence type="ECO:0000259" key="1">
    <source>
        <dbReference type="Pfam" id="PF05685"/>
    </source>
</evidence>
<name>A0A832H3M8_9CYAN</name>
<dbReference type="AlphaFoldDB" id="A0A832H3M8"/>
<dbReference type="InterPro" id="IPR012296">
    <property type="entry name" value="Nuclease_put_TT1808"/>
</dbReference>
<feature type="domain" description="Putative restriction endonuclease" evidence="1">
    <location>
        <begin position="20"/>
        <end position="190"/>
    </location>
</feature>
<accession>A0A832H3M8</accession>
<gene>
    <name evidence="2" type="ORF">ENR47_08000</name>
</gene>
<organism evidence="2">
    <name type="scientific">Oscillatoriales cyanobacterium SpSt-402</name>
    <dbReference type="NCBI Taxonomy" id="2282168"/>
    <lineage>
        <taxon>Bacteria</taxon>
        <taxon>Bacillati</taxon>
        <taxon>Cyanobacteriota</taxon>
        <taxon>Cyanophyceae</taxon>
        <taxon>Oscillatoriophycideae</taxon>
        <taxon>Oscillatoriales</taxon>
    </lineage>
</organism>
<dbReference type="InterPro" id="IPR011335">
    <property type="entry name" value="Restrct_endonuc-II-like"/>
</dbReference>
<dbReference type="InterPro" id="IPR008538">
    <property type="entry name" value="Uma2"/>
</dbReference>
<keyword evidence="2" id="KW-0255">Endonuclease</keyword>
<dbReference type="GO" id="GO:0004519">
    <property type="term" value="F:endonuclease activity"/>
    <property type="evidence" value="ECO:0007669"/>
    <property type="project" value="UniProtKB-KW"/>
</dbReference>
<sequence>MVSLTLPLVLETTGVHLTDEQFYQLCRSNPDLTIERSAKGALIVMTPVGGEGGNYESEFGIDLGIWNRQSKLGKTFSSSTLFKLPNGGDRSPDAAWVELSRWQALTPEQRRKFPPIAPDFVIELRSPTDDLALLRSKMQEYMDAGVRLGWMFNPQDQQVEIYRQGQPKEVRQLPTQLAGEDVLPGFVLSVKRFQD</sequence>
<evidence type="ECO:0000313" key="2">
    <source>
        <dbReference type="EMBL" id="HGW94209.1"/>
    </source>
</evidence>
<dbReference type="Pfam" id="PF05685">
    <property type="entry name" value="Uma2"/>
    <property type="match status" value="1"/>
</dbReference>
<dbReference type="CDD" id="cd06260">
    <property type="entry name" value="DUF820-like"/>
    <property type="match status" value="1"/>
</dbReference>
<proteinExistence type="predicted"/>
<reference evidence="2" key="1">
    <citation type="journal article" date="2020" name="mSystems">
        <title>Genome- and Community-Level Interaction Insights into Carbon Utilization and Element Cycling Functions of Hydrothermarchaeota in Hydrothermal Sediment.</title>
        <authorList>
            <person name="Zhou Z."/>
            <person name="Liu Y."/>
            <person name="Xu W."/>
            <person name="Pan J."/>
            <person name="Luo Z.H."/>
            <person name="Li M."/>
        </authorList>
    </citation>
    <scope>NUCLEOTIDE SEQUENCE [LARGE SCALE GENOMIC DNA]</scope>
    <source>
        <strain evidence="2">SpSt-402</strain>
    </source>
</reference>
<dbReference type="SUPFAM" id="SSF52980">
    <property type="entry name" value="Restriction endonuclease-like"/>
    <property type="match status" value="1"/>
</dbReference>
<protein>
    <submittedName>
        <fullName evidence="2">Uma2 family endonuclease</fullName>
    </submittedName>
</protein>
<dbReference type="Gene3D" id="3.90.1570.10">
    <property type="entry name" value="tt1808, chain A"/>
    <property type="match status" value="1"/>
</dbReference>